<gene>
    <name evidence="7" type="ORF">C7443_101380</name>
</gene>
<feature type="coiled-coil region" evidence="2">
    <location>
        <begin position="96"/>
        <end position="154"/>
    </location>
</feature>
<evidence type="ECO:0000256" key="3">
    <source>
        <dbReference type="SAM" id="SignalP"/>
    </source>
</evidence>
<evidence type="ECO:0000259" key="6">
    <source>
        <dbReference type="Pfam" id="PF25967"/>
    </source>
</evidence>
<name>A0A317N191_9GAMM</name>
<dbReference type="Proteomes" id="UP000246569">
    <property type="component" value="Unassembled WGS sequence"/>
</dbReference>
<evidence type="ECO:0000256" key="1">
    <source>
        <dbReference type="ARBA" id="ARBA00009477"/>
    </source>
</evidence>
<reference evidence="7 8" key="1">
    <citation type="submission" date="2018-05" db="EMBL/GenBank/DDBJ databases">
        <title>Genomic Encyclopedia of Type Strains, Phase IV (KMG-IV): sequencing the most valuable type-strain genomes for metagenomic binning, comparative biology and taxonomic classification.</title>
        <authorList>
            <person name="Goeker M."/>
        </authorList>
    </citation>
    <scope>NUCLEOTIDE SEQUENCE [LARGE SCALE GENOMIC DNA]</scope>
    <source>
        <strain evidence="7 8">DSM 23606</strain>
    </source>
</reference>
<evidence type="ECO:0000256" key="2">
    <source>
        <dbReference type="SAM" id="Coils"/>
    </source>
</evidence>
<dbReference type="GO" id="GO:0015562">
    <property type="term" value="F:efflux transmembrane transporter activity"/>
    <property type="evidence" value="ECO:0007669"/>
    <property type="project" value="TreeGrafter"/>
</dbReference>
<evidence type="ECO:0000259" key="5">
    <source>
        <dbReference type="Pfam" id="PF25954"/>
    </source>
</evidence>
<keyword evidence="8" id="KW-1185">Reference proteome</keyword>
<accession>A0A317N191</accession>
<dbReference type="Gene3D" id="1.10.287.470">
    <property type="entry name" value="Helix hairpin bin"/>
    <property type="match status" value="1"/>
</dbReference>
<comment type="caution">
    <text evidence="7">The sequence shown here is derived from an EMBL/GenBank/DDBJ whole genome shotgun (WGS) entry which is preliminary data.</text>
</comment>
<dbReference type="InterPro" id="IPR058792">
    <property type="entry name" value="Beta-barrel_RND_2"/>
</dbReference>
<evidence type="ECO:0000313" key="8">
    <source>
        <dbReference type="Proteomes" id="UP000246569"/>
    </source>
</evidence>
<dbReference type="InterPro" id="IPR006143">
    <property type="entry name" value="RND_pump_MFP"/>
</dbReference>
<dbReference type="InterPro" id="IPR058624">
    <property type="entry name" value="MdtA-like_HH"/>
</dbReference>
<dbReference type="PANTHER" id="PTHR30469">
    <property type="entry name" value="MULTIDRUG RESISTANCE PROTEIN MDTA"/>
    <property type="match status" value="1"/>
</dbReference>
<dbReference type="RefSeq" id="WP_170123450.1">
    <property type="nucleotide sequence ID" value="NZ_QGTJ01000001.1"/>
</dbReference>
<dbReference type="SUPFAM" id="SSF111369">
    <property type="entry name" value="HlyD-like secretion proteins"/>
    <property type="match status" value="1"/>
</dbReference>
<protein>
    <submittedName>
        <fullName evidence="7">RND family efflux transporter MFP subunit</fullName>
    </submittedName>
</protein>
<dbReference type="Pfam" id="PF25954">
    <property type="entry name" value="Beta-barrel_RND_2"/>
    <property type="match status" value="1"/>
</dbReference>
<dbReference type="EMBL" id="QGTJ01000001">
    <property type="protein sequence ID" value="PWV65894.1"/>
    <property type="molecule type" value="Genomic_DNA"/>
</dbReference>
<keyword evidence="2" id="KW-0175">Coiled coil</keyword>
<feature type="domain" description="Multidrug resistance protein MdtA-like C-terminal permuted SH3" evidence="6">
    <location>
        <begin position="273"/>
        <end position="327"/>
    </location>
</feature>
<evidence type="ECO:0000259" key="4">
    <source>
        <dbReference type="Pfam" id="PF25876"/>
    </source>
</evidence>
<dbReference type="Gene3D" id="2.40.420.20">
    <property type="match status" value="1"/>
</dbReference>
<feature type="signal peptide" evidence="3">
    <location>
        <begin position="1"/>
        <end position="25"/>
    </location>
</feature>
<proteinExistence type="inferred from homology"/>
<dbReference type="Gene3D" id="2.40.30.170">
    <property type="match status" value="1"/>
</dbReference>
<dbReference type="InterPro" id="IPR058627">
    <property type="entry name" value="MdtA-like_C"/>
</dbReference>
<dbReference type="GO" id="GO:1990281">
    <property type="term" value="C:efflux pump complex"/>
    <property type="evidence" value="ECO:0007669"/>
    <property type="project" value="TreeGrafter"/>
</dbReference>
<feature type="domain" description="CusB-like beta-barrel" evidence="5">
    <location>
        <begin position="197"/>
        <end position="265"/>
    </location>
</feature>
<keyword evidence="3" id="KW-0732">Signal</keyword>
<organism evidence="7 8">
    <name type="scientific">Plasticicumulans acidivorans</name>
    <dbReference type="NCBI Taxonomy" id="886464"/>
    <lineage>
        <taxon>Bacteria</taxon>
        <taxon>Pseudomonadati</taxon>
        <taxon>Pseudomonadota</taxon>
        <taxon>Gammaproteobacteria</taxon>
        <taxon>Candidatus Competibacteraceae</taxon>
        <taxon>Plasticicumulans</taxon>
    </lineage>
</organism>
<dbReference type="Gene3D" id="2.40.50.100">
    <property type="match status" value="1"/>
</dbReference>
<dbReference type="PANTHER" id="PTHR30469:SF18">
    <property type="entry name" value="RESISTANCE-NODULATION-CELL DIVISION (RND) EFFLUX MEMBRANE FUSION PROTEIN-RELATED"/>
    <property type="match status" value="1"/>
</dbReference>
<evidence type="ECO:0000313" key="7">
    <source>
        <dbReference type="EMBL" id="PWV65894.1"/>
    </source>
</evidence>
<dbReference type="Pfam" id="PF25876">
    <property type="entry name" value="HH_MFP_RND"/>
    <property type="match status" value="1"/>
</dbReference>
<dbReference type="NCBIfam" id="TIGR01730">
    <property type="entry name" value="RND_mfp"/>
    <property type="match status" value="1"/>
</dbReference>
<comment type="similarity">
    <text evidence="1">Belongs to the membrane fusion protein (MFP) (TC 8.A.1) family.</text>
</comment>
<feature type="chain" id="PRO_5016357074" evidence="3">
    <location>
        <begin position="26"/>
        <end position="343"/>
    </location>
</feature>
<dbReference type="AlphaFoldDB" id="A0A317N191"/>
<dbReference type="Pfam" id="PF25967">
    <property type="entry name" value="RND-MFP_C"/>
    <property type="match status" value="1"/>
</dbReference>
<feature type="domain" description="Multidrug resistance protein MdtA-like alpha-helical hairpin" evidence="4">
    <location>
        <begin position="91"/>
        <end position="158"/>
    </location>
</feature>
<sequence length="343" mass="35903">MRMMLSISLLLLGLTRAAAAGPALAAATAEQRQLPAEAVLESVIEAVHQSTVSAETSGRVEAILVDVGDTVAAGAPILRLRATEQQAGLGAAQASVAEAQARFDEAGRELDRMQRTYASHAVAKAELDAAQAGYDAAKARLVAAQAGLAQAREQLGYTTINAPYGGVVLQRHVQLGEAVQPGTPLLTGFDPRQLRAVAEVPQRLIAAVRREASARVLGRDGQTLPATALTIFPYADASTHAFRVRIELAADIDGLYPGMLVKTAFRVGQLQRLVVPATALAQRGELSAVYVLAADGTPQLRQVRAGLRHDDVVEILAGLEAGERVALDPVAAAQQRISGGQAQ</sequence>